<feature type="region of interest" description="Disordered" evidence="8">
    <location>
        <begin position="470"/>
        <end position="510"/>
    </location>
</feature>
<dbReference type="Pfam" id="PF02384">
    <property type="entry name" value="N6_Mtase"/>
    <property type="match status" value="1"/>
</dbReference>
<organism evidence="11 12">
    <name type="scientific">Paenibacillus chungangensis</name>
    <dbReference type="NCBI Taxonomy" id="696535"/>
    <lineage>
        <taxon>Bacteria</taxon>
        <taxon>Bacillati</taxon>
        <taxon>Bacillota</taxon>
        <taxon>Bacilli</taxon>
        <taxon>Bacillales</taxon>
        <taxon>Paenibacillaceae</taxon>
        <taxon>Paenibacillus</taxon>
    </lineage>
</organism>
<dbReference type="PANTHER" id="PTHR42933">
    <property type="entry name" value="SLR6095 PROTEIN"/>
    <property type="match status" value="1"/>
</dbReference>
<evidence type="ECO:0000259" key="10">
    <source>
        <dbReference type="Pfam" id="PF12161"/>
    </source>
</evidence>
<evidence type="ECO:0000256" key="7">
    <source>
        <dbReference type="ARBA" id="ARBA00047942"/>
    </source>
</evidence>
<dbReference type="Gene3D" id="1.20.1260.30">
    <property type="match status" value="1"/>
</dbReference>
<sequence>MGNQDIVQKLWNLCNVLRDDGITYHQYVTELTYVLFLKMMKETNKESILPEQYRWNSLTERHGMALQQHYRQLLLDLGNEGNETVKQIYMHATSNINEPKNLEKIITSIDQLDWYSAKEEGLGDLYEGLLEKNASETKSGAGQYFTPRPLIDVITKLVDPQPGERCNDPAAGTFGFMIAADRHIRSQTDDHFDLGQKESEFQKYQAFSGVELVKDTHRLAMMNALLHDIEGEIMLGDTLSDDGAILKNFDVILTNPPFGTKQGGERPTRDDLTFTTTNKQLNFLQHIYRALKANGKARAAVVLPDNVLFESGVGAKIRADLMDKCNLHTILRLPTGIFYAQGVKTNVLFFTREKTDKDSTKDVWVYDLRTNMPSFGKRAPLTVGHFDAFVAAYIAEDRTKVEDERWNVFTREDIRKKGDSLDIGLIADESLSAYDNLPDPVASAEEAMGKLEEALALLGEVVAELKAIDAKPDSDEEVNGKEQHERKNRYEQQNSEFAKVAEASGVYGDE</sequence>
<feature type="domain" description="N6 adenine-specific DNA methyltransferase N-terminal" evidence="10">
    <location>
        <begin position="7"/>
        <end position="107"/>
    </location>
</feature>
<accession>A0ABW3HW18</accession>
<evidence type="ECO:0000259" key="9">
    <source>
        <dbReference type="Pfam" id="PF02384"/>
    </source>
</evidence>
<dbReference type="PRINTS" id="PR00507">
    <property type="entry name" value="N12N6MTFRASE"/>
</dbReference>
<name>A0ABW3HW18_9BACL</name>
<proteinExistence type="inferred from homology"/>
<keyword evidence="6" id="KW-0680">Restriction system</keyword>
<reference evidence="12" key="1">
    <citation type="journal article" date="2019" name="Int. J. Syst. Evol. Microbiol.">
        <title>The Global Catalogue of Microorganisms (GCM) 10K type strain sequencing project: providing services to taxonomists for standard genome sequencing and annotation.</title>
        <authorList>
            <consortium name="The Broad Institute Genomics Platform"/>
            <consortium name="The Broad Institute Genome Sequencing Center for Infectious Disease"/>
            <person name="Wu L."/>
            <person name="Ma J."/>
        </authorList>
    </citation>
    <scope>NUCLEOTIDE SEQUENCE [LARGE SCALE GENOMIC DNA]</scope>
    <source>
        <strain evidence="12">CCUG 59129</strain>
    </source>
</reference>
<protein>
    <recommendedName>
        <fullName evidence="2">site-specific DNA-methyltransferase (adenine-specific)</fullName>
        <ecNumber evidence="2">2.1.1.72</ecNumber>
    </recommendedName>
</protein>
<dbReference type="Gene3D" id="3.40.50.150">
    <property type="entry name" value="Vaccinia Virus protein VP39"/>
    <property type="match status" value="1"/>
</dbReference>
<keyword evidence="4" id="KW-0808">Transferase</keyword>
<keyword evidence="12" id="KW-1185">Reference proteome</keyword>
<dbReference type="GO" id="GO:0008168">
    <property type="term" value="F:methyltransferase activity"/>
    <property type="evidence" value="ECO:0007669"/>
    <property type="project" value="UniProtKB-KW"/>
</dbReference>
<dbReference type="PROSITE" id="PS00092">
    <property type="entry name" value="N6_MTASE"/>
    <property type="match status" value="1"/>
</dbReference>
<dbReference type="Pfam" id="PF12161">
    <property type="entry name" value="HsdM_N"/>
    <property type="match status" value="1"/>
</dbReference>
<dbReference type="GO" id="GO:0032259">
    <property type="term" value="P:methylation"/>
    <property type="evidence" value="ECO:0007669"/>
    <property type="project" value="UniProtKB-KW"/>
</dbReference>
<comment type="catalytic activity">
    <reaction evidence="7">
        <text>a 2'-deoxyadenosine in DNA + S-adenosyl-L-methionine = an N(6)-methyl-2'-deoxyadenosine in DNA + S-adenosyl-L-homocysteine + H(+)</text>
        <dbReference type="Rhea" id="RHEA:15197"/>
        <dbReference type="Rhea" id="RHEA-COMP:12418"/>
        <dbReference type="Rhea" id="RHEA-COMP:12419"/>
        <dbReference type="ChEBI" id="CHEBI:15378"/>
        <dbReference type="ChEBI" id="CHEBI:57856"/>
        <dbReference type="ChEBI" id="CHEBI:59789"/>
        <dbReference type="ChEBI" id="CHEBI:90615"/>
        <dbReference type="ChEBI" id="CHEBI:90616"/>
        <dbReference type="EC" id="2.1.1.72"/>
    </reaction>
</comment>
<dbReference type="InterPro" id="IPR029063">
    <property type="entry name" value="SAM-dependent_MTases_sf"/>
</dbReference>
<dbReference type="EMBL" id="JBHTJZ010000064">
    <property type="protein sequence ID" value="MFD0961704.1"/>
    <property type="molecule type" value="Genomic_DNA"/>
</dbReference>
<dbReference type="Proteomes" id="UP001596989">
    <property type="component" value="Unassembled WGS sequence"/>
</dbReference>
<evidence type="ECO:0000256" key="1">
    <source>
        <dbReference type="ARBA" id="ARBA00006594"/>
    </source>
</evidence>
<dbReference type="InterPro" id="IPR022749">
    <property type="entry name" value="D12N6_MeTrfase_N"/>
</dbReference>
<dbReference type="EC" id="2.1.1.72" evidence="2"/>
<gene>
    <name evidence="11" type="ORF">ACFQ2I_20365</name>
</gene>
<comment type="caution">
    <text evidence="11">The sequence shown here is derived from an EMBL/GenBank/DDBJ whole genome shotgun (WGS) entry which is preliminary data.</text>
</comment>
<keyword evidence="3 11" id="KW-0489">Methyltransferase</keyword>
<dbReference type="InterPro" id="IPR003356">
    <property type="entry name" value="DNA_methylase_A-5"/>
</dbReference>
<feature type="compositionally biased region" description="Basic and acidic residues" evidence="8">
    <location>
        <begin position="470"/>
        <end position="490"/>
    </location>
</feature>
<evidence type="ECO:0000256" key="8">
    <source>
        <dbReference type="SAM" id="MobiDB-lite"/>
    </source>
</evidence>
<evidence type="ECO:0000256" key="2">
    <source>
        <dbReference type="ARBA" id="ARBA00011900"/>
    </source>
</evidence>
<dbReference type="InterPro" id="IPR051537">
    <property type="entry name" value="DNA_Adenine_Mtase"/>
</dbReference>
<evidence type="ECO:0000313" key="11">
    <source>
        <dbReference type="EMBL" id="MFD0961704.1"/>
    </source>
</evidence>
<comment type="similarity">
    <text evidence="1">Belongs to the N(4)/N(6)-methyltransferase family.</text>
</comment>
<dbReference type="InterPro" id="IPR038333">
    <property type="entry name" value="T1MK-like_N_sf"/>
</dbReference>
<keyword evidence="5" id="KW-0949">S-adenosyl-L-methionine</keyword>
<dbReference type="SUPFAM" id="SSF53335">
    <property type="entry name" value="S-adenosyl-L-methionine-dependent methyltransferases"/>
    <property type="match status" value="1"/>
</dbReference>
<evidence type="ECO:0000256" key="3">
    <source>
        <dbReference type="ARBA" id="ARBA00022603"/>
    </source>
</evidence>
<evidence type="ECO:0000256" key="6">
    <source>
        <dbReference type="ARBA" id="ARBA00022747"/>
    </source>
</evidence>
<dbReference type="PANTHER" id="PTHR42933:SF4">
    <property type="entry name" value="TYPE I RESTRICTION ENZYME ECOKI METHYLASE SUBUNIT"/>
    <property type="match status" value="1"/>
</dbReference>
<dbReference type="RefSeq" id="WP_377567532.1">
    <property type="nucleotide sequence ID" value="NZ_JBHTJZ010000064.1"/>
</dbReference>
<dbReference type="InterPro" id="IPR002052">
    <property type="entry name" value="DNA_methylase_N6_adenine_CS"/>
</dbReference>
<evidence type="ECO:0000256" key="5">
    <source>
        <dbReference type="ARBA" id="ARBA00022691"/>
    </source>
</evidence>
<evidence type="ECO:0000256" key="4">
    <source>
        <dbReference type="ARBA" id="ARBA00022679"/>
    </source>
</evidence>
<evidence type="ECO:0000313" key="12">
    <source>
        <dbReference type="Proteomes" id="UP001596989"/>
    </source>
</evidence>
<feature type="domain" description="DNA methylase adenine-specific" evidence="9">
    <location>
        <begin position="120"/>
        <end position="425"/>
    </location>
</feature>